<proteinExistence type="predicted"/>
<reference evidence="1 2" key="1">
    <citation type="submission" date="2015-04" db="EMBL/GenBank/DDBJ databases">
        <authorList>
            <person name="Syromyatnikov M.Y."/>
            <person name="Popov V.N."/>
        </authorList>
    </citation>
    <scope>NUCLEOTIDE SEQUENCE [LARGE SCALE GENOMIC DNA]</scope>
</reference>
<gene>
    <name evidence="1" type="ORF">CLUMA_CG005644</name>
</gene>
<protein>
    <submittedName>
        <fullName evidence="1">CLUMA_CG005644, isoform A</fullName>
    </submittedName>
</protein>
<sequence>MEKREQNSISASLYCVRISQNDDDFLYLITISINKSHFFNDDKHQNFSFSEYQNKPDVNE</sequence>
<dbReference type="AlphaFoldDB" id="A0A1J1HVH0"/>
<accession>A0A1J1HVH0</accession>
<name>A0A1J1HVH0_9DIPT</name>
<organism evidence="1 2">
    <name type="scientific">Clunio marinus</name>
    <dbReference type="NCBI Taxonomy" id="568069"/>
    <lineage>
        <taxon>Eukaryota</taxon>
        <taxon>Metazoa</taxon>
        <taxon>Ecdysozoa</taxon>
        <taxon>Arthropoda</taxon>
        <taxon>Hexapoda</taxon>
        <taxon>Insecta</taxon>
        <taxon>Pterygota</taxon>
        <taxon>Neoptera</taxon>
        <taxon>Endopterygota</taxon>
        <taxon>Diptera</taxon>
        <taxon>Nematocera</taxon>
        <taxon>Chironomoidea</taxon>
        <taxon>Chironomidae</taxon>
        <taxon>Clunio</taxon>
    </lineage>
</organism>
<dbReference type="Proteomes" id="UP000183832">
    <property type="component" value="Unassembled WGS sequence"/>
</dbReference>
<keyword evidence="2" id="KW-1185">Reference proteome</keyword>
<dbReference type="EMBL" id="CVRI01000022">
    <property type="protein sequence ID" value="CRK92064.1"/>
    <property type="molecule type" value="Genomic_DNA"/>
</dbReference>
<evidence type="ECO:0000313" key="1">
    <source>
        <dbReference type="EMBL" id="CRK92064.1"/>
    </source>
</evidence>
<evidence type="ECO:0000313" key="2">
    <source>
        <dbReference type="Proteomes" id="UP000183832"/>
    </source>
</evidence>